<feature type="region of interest" description="Disordered" evidence="1">
    <location>
        <begin position="78"/>
        <end position="97"/>
    </location>
</feature>
<dbReference type="AlphaFoldDB" id="A0AAD7G984"/>
<dbReference type="EMBL" id="JARKIE010000168">
    <property type="protein sequence ID" value="KAJ7672072.1"/>
    <property type="molecule type" value="Genomic_DNA"/>
</dbReference>
<feature type="compositionally biased region" description="Acidic residues" evidence="1">
    <location>
        <begin position="84"/>
        <end position="94"/>
    </location>
</feature>
<keyword evidence="3" id="KW-1185">Reference proteome</keyword>
<evidence type="ECO:0000313" key="2">
    <source>
        <dbReference type="EMBL" id="KAJ7672072.1"/>
    </source>
</evidence>
<proteinExistence type="predicted"/>
<sequence>MLSSEAIVFPSNIAGARKSKGQTPLQVNLGSPFRILLDVDGSRSPLSDISTPSPLSICFDFKKSSSPLRTHVTTAWSDFHDSDSDSDEEEEADGSDASQYITILSDSPFYAPRSPPTFQVTFELPPLRRIPFACQALKCDEKSAADLFHAEFERILPSEVMQELFLVDEESLQGMDDELYSAPLDAFMDVCLARLSPATPSTDVPATDSDEQDAPDAAVGFPSFLVVDPC</sequence>
<dbReference type="Proteomes" id="UP001221757">
    <property type="component" value="Unassembled WGS sequence"/>
</dbReference>
<protein>
    <submittedName>
        <fullName evidence="2">Uncharacterized protein</fullName>
    </submittedName>
</protein>
<organism evidence="2 3">
    <name type="scientific">Mycena rosella</name>
    <name type="common">Pink bonnet</name>
    <name type="synonym">Agaricus rosellus</name>
    <dbReference type="NCBI Taxonomy" id="1033263"/>
    <lineage>
        <taxon>Eukaryota</taxon>
        <taxon>Fungi</taxon>
        <taxon>Dikarya</taxon>
        <taxon>Basidiomycota</taxon>
        <taxon>Agaricomycotina</taxon>
        <taxon>Agaricomycetes</taxon>
        <taxon>Agaricomycetidae</taxon>
        <taxon>Agaricales</taxon>
        <taxon>Marasmiineae</taxon>
        <taxon>Mycenaceae</taxon>
        <taxon>Mycena</taxon>
    </lineage>
</organism>
<evidence type="ECO:0000313" key="3">
    <source>
        <dbReference type="Proteomes" id="UP001221757"/>
    </source>
</evidence>
<accession>A0AAD7G984</accession>
<name>A0AAD7G984_MYCRO</name>
<evidence type="ECO:0000256" key="1">
    <source>
        <dbReference type="SAM" id="MobiDB-lite"/>
    </source>
</evidence>
<comment type="caution">
    <text evidence="2">The sequence shown here is derived from an EMBL/GenBank/DDBJ whole genome shotgun (WGS) entry which is preliminary data.</text>
</comment>
<reference evidence="2" key="1">
    <citation type="submission" date="2023-03" db="EMBL/GenBank/DDBJ databases">
        <title>Massive genome expansion in bonnet fungi (Mycena s.s.) driven by repeated elements and novel gene families across ecological guilds.</title>
        <authorList>
            <consortium name="Lawrence Berkeley National Laboratory"/>
            <person name="Harder C.B."/>
            <person name="Miyauchi S."/>
            <person name="Viragh M."/>
            <person name="Kuo A."/>
            <person name="Thoen E."/>
            <person name="Andreopoulos B."/>
            <person name="Lu D."/>
            <person name="Skrede I."/>
            <person name="Drula E."/>
            <person name="Henrissat B."/>
            <person name="Morin E."/>
            <person name="Kohler A."/>
            <person name="Barry K."/>
            <person name="LaButti K."/>
            <person name="Morin E."/>
            <person name="Salamov A."/>
            <person name="Lipzen A."/>
            <person name="Mereny Z."/>
            <person name="Hegedus B."/>
            <person name="Baldrian P."/>
            <person name="Stursova M."/>
            <person name="Weitz H."/>
            <person name="Taylor A."/>
            <person name="Grigoriev I.V."/>
            <person name="Nagy L.G."/>
            <person name="Martin F."/>
            <person name="Kauserud H."/>
        </authorList>
    </citation>
    <scope>NUCLEOTIDE SEQUENCE</scope>
    <source>
        <strain evidence="2">CBHHK067</strain>
    </source>
</reference>
<gene>
    <name evidence="2" type="ORF">B0H17DRAFT_1208742</name>
</gene>